<evidence type="ECO:0000313" key="6">
    <source>
        <dbReference type="Proteomes" id="UP000718278"/>
    </source>
</evidence>
<comment type="caution">
    <text evidence="5">The sequence shown here is derived from an EMBL/GenBank/DDBJ whole genome shotgun (WGS) entry which is preliminary data.</text>
</comment>
<organism evidence="5 6">
    <name type="scientific">Brucella pituitosa</name>
    <dbReference type="NCBI Taxonomy" id="571256"/>
    <lineage>
        <taxon>Bacteria</taxon>
        <taxon>Pseudomonadati</taxon>
        <taxon>Pseudomonadota</taxon>
        <taxon>Alphaproteobacteria</taxon>
        <taxon>Hyphomicrobiales</taxon>
        <taxon>Brucellaceae</taxon>
        <taxon>Brucella/Ochrobactrum group</taxon>
        <taxon>Brucella</taxon>
    </lineage>
</organism>
<dbReference type="SUPFAM" id="SSF50249">
    <property type="entry name" value="Nucleic acid-binding proteins"/>
    <property type="match status" value="1"/>
</dbReference>
<evidence type="ECO:0000256" key="3">
    <source>
        <dbReference type="ARBA" id="ARBA00030596"/>
    </source>
</evidence>
<keyword evidence="1" id="KW-0235">DNA replication</keyword>
<proteinExistence type="predicted"/>
<dbReference type="RefSeq" id="WP_207488709.1">
    <property type="nucleotide sequence ID" value="NZ_JADIJS010000002.1"/>
</dbReference>
<dbReference type="Gene3D" id="2.40.50.140">
    <property type="entry name" value="Nucleic acid-binding proteins"/>
    <property type="match status" value="1"/>
</dbReference>
<evidence type="ECO:0000256" key="4">
    <source>
        <dbReference type="SAM" id="MobiDB-lite"/>
    </source>
</evidence>
<keyword evidence="2 5" id="KW-0238">DNA-binding</keyword>
<reference evidence="5 6" key="1">
    <citation type="submission" date="2020-10" db="EMBL/GenBank/DDBJ databases">
        <title>Genomic characterization of underground lake bacteria from Wind Cave National Park: Insight into the archetypical LuxI/LuxR and identification of LuxR solos.</title>
        <authorList>
            <person name="Wengert P.C."/>
            <person name="Savka M.A."/>
        </authorList>
    </citation>
    <scope>NUCLEOTIDE SEQUENCE [LARGE SCALE GENOMIC DNA]</scope>
    <source>
        <strain evidence="5 6">SD316</strain>
    </source>
</reference>
<dbReference type="Pfam" id="PF02303">
    <property type="entry name" value="Phage_DNA_bind"/>
    <property type="match status" value="1"/>
</dbReference>
<sequence>MIKIEVPSNEINERSGTRADGSKWTMRSQEIYVDVGDKYPAKSSISLEDGQAAYASGFYTLAPNSFRTGEYGRLELNRRIVLAPLPSTSASTTRAA</sequence>
<evidence type="ECO:0000313" key="5">
    <source>
        <dbReference type="EMBL" id="MBO1040191.1"/>
    </source>
</evidence>
<feature type="compositionally biased region" description="Basic and acidic residues" evidence="4">
    <location>
        <begin position="11"/>
        <end position="21"/>
    </location>
</feature>
<evidence type="ECO:0000256" key="2">
    <source>
        <dbReference type="ARBA" id="ARBA00023125"/>
    </source>
</evidence>
<accession>A0ABS3K317</accession>
<gene>
    <name evidence="5" type="ORF">IPV26_11020</name>
</gene>
<dbReference type="Proteomes" id="UP000718278">
    <property type="component" value="Unassembled WGS sequence"/>
</dbReference>
<dbReference type="GO" id="GO:0003677">
    <property type="term" value="F:DNA binding"/>
    <property type="evidence" value="ECO:0007669"/>
    <property type="project" value="UniProtKB-KW"/>
</dbReference>
<dbReference type="InterPro" id="IPR003512">
    <property type="entry name" value="Phage_M13_G5P_DNA-bd"/>
</dbReference>
<protein>
    <recommendedName>
        <fullName evidence="3">Single-stranded DNA-binding protein</fullName>
    </recommendedName>
</protein>
<feature type="region of interest" description="Disordered" evidence="4">
    <location>
        <begin position="1"/>
        <end position="22"/>
    </location>
</feature>
<name>A0ABS3K317_9HYPH</name>
<dbReference type="EMBL" id="JADIJS010000002">
    <property type="protein sequence ID" value="MBO1040191.1"/>
    <property type="molecule type" value="Genomic_DNA"/>
</dbReference>
<dbReference type="InterPro" id="IPR012340">
    <property type="entry name" value="NA-bd_OB-fold"/>
</dbReference>
<keyword evidence="6" id="KW-1185">Reference proteome</keyword>
<evidence type="ECO:0000256" key="1">
    <source>
        <dbReference type="ARBA" id="ARBA00022705"/>
    </source>
</evidence>